<evidence type="ECO:0000256" key="3">
    <source>
        <dbReference type="ARBA" id="ARBA00022553"/>
    </source>
</evidence>
<evidence type="ECO:0000256" key="5">
    <source>
        <dbReference type="SAM" id="MobiDB-lite"/>
    </source>
</evidence>
<evidence type="ECO:0000313" key="8">
    <source>
        <dbReference type="Proteomes" id="UP000518266"/>
    </source>
</evidence>
<comment type="subcellular location">
    <subcellularLocation>
        <location evidence="1">Cytoplasm</location>
        <location evidence="1">Cytoskeleton</location>
    </subcellularLocation>
</comment>
<keyword evidence="2" id="KW-0963">Cytoplasm</keyword>
<dbReference type="InterPro" id="IPR000697">
    <property type="entry name" value="WH1/EVH1_dom"/>
</dbReference>
<dbReference type="Proteomes" id="UP000518266">
    <property type="component" value="Unassembled WGS sequence"/>
</dbReference>
<accession>A0A7J5Z3L2</accession>
<dbReference type="SUPFAM" id="SSF50729">
    <property type="entry name" value="PH domain-like"/>
    <property type="match status" value="1"/>
</dbReference>
<dbReference type="OrthoDB" id="8963340at2759"/>
<feature type="compositionally biased region" description="Polar residues" evidence="5">
    <location>
        <begin position="279"/>
        <end position="288"/>
    </location>
</feature>
<dbReference type="Gene3D" id="2.30.29.30">
    <property type="entry name" value="Pleckstrin-homology domain (PH domain)/Phosphotyrosine-binding domain (PTB)"/>
    <property type="match status" value="1"/>
</dbReference>
<comment type="caution">
    <text evidence="7">The sequence shown here is derived from an EMBL/GenBank/DDBJ whole genome shotgun (WGS) entry which is preliminary data.</text>
</comment>
<gene>
    <name evidence="7" type="ORF">F7725_017138</name>
</gene>
<feature type="domain" description="WH1" evidence="6">
    <location>
        <begin position="52"/>
        <end position="105"/>
    </location>
</feature>
<reference evidence="7 8" key="1">
    <citation type="submission" date="2020-03" db="EMBL/GenBank/DDBJ databases">
        <title>Dissostichus mawsoni Genome sequencing and assembly.</title>
        <authorList>
            <person name="Park H."/>
        </authorList>
    </citation>
    <scope>NUCLEOTIDE SEQUENCE [LARGE SCALE GENOMIC DNA]</scope>
    <source>
        <strain evidence="7">DM0001</strain>
        <tissue evidence="7">Muscle</tissue>
    </source>
</reference>
<keyword evidence="3" id="KW-0597">Phosphoprotein</keyword>
<evidence type="ECO:0000256" key="4">
    <source>
        <dbReference type="ARBA" id="ARBA00023212"/>
    </source>
</evidence>
<dbReference type="Gene3D" id="3.90.810.10">
    <property type="entry name" value="CRIB domain"/>
    <property type="match status" value="1"/>
</dbReference>
<dbReference type="GO" id="GO:0007015">
    <property type="term" value="P:actin filament organization"/>
    <property type="evidence" value="ECO:0007669"/>
    <property type="project" value="InterPro"/>
</dbReference>
<dbReference type="Pfam" id="PF00568">
    <property type="entry name" value="WH1"/>
    <property type="match status" value="1"/>
</dbReference>
<keyword evidence="8" id="KW-1185">Reference proteome</keyword>
<dbReference type="GO" id="GO:0005856">
    <property type="term" value="C:cytoskeleton"/>
    <property type="evidence" value="ECO:0007669"/>
    <property type="project" value="UniProtKB-SubCell"/>
</dbReference>
<dbReference type="InterPro" id="IPR036936">
    <property type="entry name" value="CRIB_dom_sf"/>
</dbReference>
<protein>
    <recommendedName>
        <fullName evidence="6">WH1 domain-containing protein</fullName>
    </recommendedName>
</protein>
<dbReference type="EMBL" id="JAAKFY010000006">
    <property type="protein sequence ID" value="KAF3856415.1"/>
    <property type="molecule type" value="Genomic_DNA"/>
</dbReference>
<keyword evidence="4" id="KW-0206">Cytoskeleton</keyword>
<dbReference type="InterPro" id="IPR011026">
    <property type="entry name" value="WAS_C"/>
</dbReference>
<feature type="region of interest" description="Disordered" evidence="5">
    <location>
        <begin position="278"/>
        <end position="301"/>
    </location>
</feature>
<evidence type="ECO:0000313" key="7">
    <source>
        <dbReference type="EMBL" id="KAF3856415.1"/>
    </source>
</evidence>
<evidence type="ECO:0000256" key="1">
    <source>
        <dbReference type="ARBA" id="ARBA00004245"/>
    </source>
</evidence>
<dbReference type="SUPFAM" id="SSF47912">
    <property type="entry name" value="Wiscott-Aldrich syndrome protein, WASP, C-terminal domain"/>
    <property type="match status" value="1"/>
</dbReference>
<proteinExistence type="predicted"/>
<sequence>MDERTRWWQWWRANGVNEGLVMASGVIPGCQVMSDLLTLREKGSSSLCSTLSLIQSTVAQVLVSEGTGGESPGWSCLGCGAVCLIEDTSIHTYFLRLYCVKGNQVGLNFANEPEAEEFLLSVEAVQRDQDKEPHFQMEETSTVINHIKFKDLDPAMRRLFMQASLTEEDLKEKDVAEAVDCIIKQFGGLKAVQRELRNRGPLPPVPSKGSSTPQSAPLWTDSLHQSTIPLQIPPPPSTPAPVLPERIRKSASFKPVGSSTATEKGDLILNAMREVFRQRQMQRTSADQSDVEPDTNGDKTF</sequence>
<evidence type="ECO:0000259" key="6">
    <source>
        <dbReference type="Pfam" id="PF00568"/>
    </source>
</evidence>
<dbReference type="AlphaFoldDB" id="A0A7J5Z3L2"/>
<dbReference type="InterPro" id="IPR011993">
    <property type="entry name" value="PH-like_dom_sf"/>
</dbReference>
<name>A0A7J5Z3L2_DISMA</name>
<organism evidence="7 8">
    <name type="scientific">Dissostichus mawsoni</name>
    <name type="common">Antarctic cod</name>
    <dbReference type="NCBI Taxonomy" id="36200"/>
    <lineage>
        <taxon>Eukaryota</taxon>
        <taxon>Metazoa</taxon>
        <taxon>Chordata</taxon>
        <taxon>Craniata</taxon>
        <taxon>Vertebrata</taxon>
        <taxon>Euteleostomi</taxon>
        <taxon>Actinopterygii</taxon>
        <taxon>Neopterygii</taxon>
        <taxon>Teleostei</taxon>
        <taxon>Neoteleostei</taxon>
        <taxon>Acanthomorphata</taxon>
        <taxon>Eupercaria</taxon>
        <taxon>Perciformes</taxon>
        <taxon>Notothenioidei</taxon>
        <taxon>Nototheniidae</taxon>
        <taxon>Dissostichus</taxon>
    </lineage>
</organism>
<evidence type="ECO:0000256" key="2">
    <source>
        <dbReference type="ARBA" id="ARBA00022490"/>
    </source>
</evidence>